<accession>A0A371DR05</accession>
<dbReference type="EMBL" id="KZ857383">
    <property type="protein sequence ID" value="RDX54928.1"/>
    <property type="molecule type" value="Genomic_DNA"/>
</dbReference>
<evidence type="ECO:0000313" key="1">
    <source>
        <dbReference type="EMBL" id="RDX54928.1"/>
    </source>
</evidence>
<dbReference type="Proteomes" id="UP000256964">
    <property type="component" value="Unassembled WGS sequence"/>
</dbReference>
<organism evidence="1 2">
    <name type="scientific">Lentinus brumalis</name>
    <dbReference type="NCBI Taxonomy" id="2498619"/>
    <lineage>
        <taxon>Eukaryota</taxon>
        <taxon>Fungi</taxon>
        <taxon>Dikarya</taxon>
        <taxon>Basidiomycota</taxon>
        <taxon>Agaricomycotina</taxon>
        <taxon>Agaricomycetes</taxon>
        <taxon>Polyporales</taxon>
        <taxon>Polyporaceae</taxon>
        <taxon>Lentinus</taxon>
    </lineage>
</organism>
<reference evidence="1 2" key="1">
    <citation type="journal article" date="2018" name="Biotechnol. Biofuels">
        <title>Integrative visual omics of the white-rot fungus Polyporus brumalis exposes the biotechnological potential of its oxidative enzymes for delignifying raw plant biomass.</title>
        <authorList>
            <person name="Miyauchi S."/>
            <person name="Rancon A."/>
            <person name="Drula E."/>
            <person name="Hage H."/>
            <person name="Chaduli D."/>
            <person name="Favel A."/>
            <person name="Grisel S."/>
            <person name="Henrissat B."/>
            <person name="Herpoel-Gimbert I."/>
            <person name="Ruiz-Duenas F.J."/>
            <person name="Chevret D."/>
            <person name="Hainaut M."/>
            <person name="Lin J."/>
            <person name="Wang M."/>
            <person name="Pangilinan J."/>
            <person name="Lipzen A."/>
            <person name="Lesage-Meessen L."/>
            <person name="Navarro D."/>
            <person name="Riley R."/>
            <person name="Grigoriev I.V."/>
            <person name="Zhou S."/>
            <person name="Raouche S."/>
            <person name="Rosso M.N."/>
        </authorList>
    </citation>
    <scope>NUCLEOTIDE SEQUENCE [LARGE SCALE GENOMIC DNA]</scope>
    <source>
        <strain evidence="1 2">BRFM 1820</strain>
    </source>
</reference>
<keyword evidence="2" id="KW-1185">Reference proteome</keyword>
<protein>
    <submittedName>
        <fullName evidence="1">Uncharacterized protein</fullName>
    </submittedName>
</protein>
<gene>
    <name evidence="1" type="ORF">OH76DRAFT_1340150</name>
</gene>
<proteinExistence type="predicted"/>
<sequence>MAAVDLPTYSDVQAAQRARTELKQNFVTLTNDQLDIQELFRTVAAQLESTPEIGERHAVCEEWNKLRQRHRRIYRDSQHNAGLCAHFLKNFAEILLPLAQSEDVSLEQKRSMIGKFLETIPVHLNASKVHAEKFSRLCTEVELFPRKVASALRIKAEPLGFFESVWTGIEDICMTIWRTLHRLLTKMIYTFKVALARLEKLRFSCFGISVDAHFHQYRSLEPEAVTTGDGHEMSTPKLVGEVGADCDALIAKLTAFESVWHVVHLACLTLSSDLAMAKSFTMTYPPVPQACDSNLRAASLVHTPLVECLNAYAMGKSPDLV</sequence>
<dbReference type="AlphaFoldDB" id="A0A371DR05"/>
<evidence type="ECO:0000313" key="2">
    <source>
        <dbReference type="Proteomes" id="UP000256964"/>
    </source>
</evidence>
<name>A0A371DR05_9APHY</name>
<dbReference type="OrthoDB" id="2771500at2759"/>
<dbReference type="STRING" id="139420.A0A371DR05"/>